<reference evidence="1" key="1">
    <citation type="submission" date="2023-01" db="EMBL/GenBank/DDBJ databases">
        <authorList>
            <person name="Van Ghelder C."/>
            <person name="Rancurel C."/>
        </authorList>
    </citation>
    <scope>NUCLEOTIDE SEQUENCE</scope>
    <source>
        <strain evidence="1">CNCM I-4278</strain>
    </source>
</reference>
<proteinExistence type="predicted"/>
<dbReference type="Proteomes" id="UP001152607">
    <property type="component" value="Unassembled WGS sequence"/>
</dbReference>
<protein>
    <submittedName>
        <fullName evidence="1">Uncharacterized protein</fullName>
    </submittedName>
</protein>
<comment type="caution">
    <text evidence="1">The sequence shown here is derived from an EMBL/GenBank/DDBJ whole genome shotgun (WGS) entry which is preliminary data.</text>
</comment>
<sequence length="135" mass="15715">MLSREGDRIILESKTLHPAHSKSGSIHECQVDRLDAGREPLDLIVTFSRRAVLWNAISCGGVSHIAIHRVVDKGVVFLRRPKSILPELMNLIPRNRSIVLTDNLLFFNWKRARVGARRGRRFRWRIMRRLQQTEK</sequence>
<keyword evidence="2" id="KW-1185">Reference proteome</keyword>
<evidence type="ECO:0000313" key="2">
    <source>
        <dbReference type="Proteomes" id="UP001152607"/>
    </source>
</evidence>
<gene>
    <name evidence="1" type="ORF">PDIGIT_LOCUS10071</name>
</gene>
<dbReference type="AlphaFoldDB" id="A0A9W4XQF1"/>
<organism evidence="1 2">
    <name type="scientific">Periconia digitata</name>
    <dbReference type="NCBI Taxonomy" id="1303443"/>
    <lineage>
        <taxon>Eukaryota</taxon>
        <taxon>Fungi</taxon>
        <taxon>Dikarya</taxon>
        <taxon>Ascomycota</taxon>
        <taxon>Pezizomycotina</taxon>
        <taxon>Dothideomycetes</taxon>
        <taxon>Pleosporomycetidae</taxon>
        <taxon>Pleosporales</taxon>
        <taxon>Massarineae</taxon>
        <taxon>Periconiaceae</taxon>
        <taxon>Periconia</taxon>
    </lineage>
</organism>
<accession>A0A9W4XQF1</accession>
<name>A0A9W4XQF1_9PLEO</name>
<dbReference type="EMBL" id="CAOQHR010000007">
    <property type="protein sequence ID" value="CAI6336965.1"/>
    <property type="molecule type" value="Genomic_DNA"/>
</dbReference>
<evidence type="ECO:0000313" key="1">
    <source>
        <dbReference type="EMBL" id="CAI6336965.1"/>
    </source>
</evidence>